<evidence type="ECO:0000313" key="1">
    <source>
        <dbReference type="EMBL" id="KAL1856328.1"/>
    </source>
</evidence>
<reference evidence="1 2" key="1">
    <citation type="journal article" date="2024" name="IMA Fungus">
        <title>IMA Genome - F19 : A genome assembly and annotation guide to empower mycologists, including annotated draft genome sequences of Ceratocystis pirilliformis, Diaporthe australafricana, Fusarium ophioides, Paecilomyces lecythidis, and Sporothrix stenoceras.</title>
        <authorList>
            <person name="Aylward J."/>
            <person name="Wilson A.M."/>
            <person name="Visagie C.M."/>
            <person name="Spraker J."/>
            <person name="Barnes I."/>
            <person name="Buitendag C."/>
            <person name="Ceriani C."/>
            <person name="Del Mar Angel L."/>
            <person name="du Plessis D."/>
            <person name="Fuchs T."/>
            <person name="Gasser K."/>
            <person name="Kramer D."/>
            <person name="Li W."/>
            <person name="Munsamy K."/>
            <person name="Piso A."/>
            <person name="Price J.L."/>
            <person name="Sonnekus B."/>
            <person name="Thomas C."/>
            <person name="van der Nest A."/>
            <person name="van Dijk A."/>
            <person name="van Heerden A."/>
            <person name="van Vuuren N."/>
            <person name="Yilmaz N."/>
            <person name="Duong T.A."/>
            <person name="van der Merwe N.A."/>
            <person name="Wingfield M.J."/>
            <person name="Wingfield B.D."/>
        </authorList>
    </citation>
    <scope>NUCLEOTIDE SEQUENCE [LARGE SCALE GENOMIC DNA]</scope>
    <source>
        <strain evidence="1 2">CMW 18300</strain>
    </source>
</reference>
<gene>
    <name evidence="1" type="ORF">Daus18300_010813</name>
</gene>
<evidence type="ECO:0008006" key="3">
    <source>
        <dbReference type="Google" id="ProtNLM"/>
    </source>
</evidence>
<dbReference type="Proteomes" id="UP001583177">
    <property type="component" value="Unassembled WGS sequence"/>
</dbReference>
<proteinExistence type="predicted"/>
<name>A0ABR3W943_9PEZI</name>
<protein>
    <recommendedName>
        <fullName evidence="3">Clr5 domain-containing protein</fullName>
    </recommendedName>
</protein>
<keyword evidence="2" id="KW-1185">Reference proteome</keyword>
<accession>A0ABR3W943</accession>
<dbReference type="EMBL" id="JAWRVE010000123">
    <property type="protein sequence ID" value="KAL1856328.1"/>
    <property type="molecule type" value="Genomic_DNA"/>
</dbReference>
<comment type="caution">
    <text evidence="1">The sequence shown here is derived from an EMBL/GenBank/DDBJ whole genome shotgun (WGS) entry which is preliminary data.</text>
</comment>
<organism evidence="1 2">
    <name type="scientific">Diaporthe australafricana</name>
    <dbReference type="NCBI Taxonomy" id="127596"/>
    <lineage>
        <taxon>Eukaryota</taxon>
        <taxon>Fungi</taxon>
        <taxon>Dikarya</taxon>
        <taxon>Ascomycota</taxon>
        <taxon>Pezizomycotina</taxon>
        <taxon>Sordariomycetes</taxon>
        <taxon>Sordariomycetidae</taxon>
        <taxon>Diaporthales</taxon>
        <taxon>Diaporthaceae</taxon>
        <taxon>Diaporthe</taxon>
    </lineage>
</organism>
<evidence type="ECO:0000313" key="2">
    <source>
        <dbReference type="Proteomes" id="UP001583177"/>
    </source>
</evidence>
<sequence length="414" mass="46910">MFHSIKVYKTQFRNWGIRKNLKGHEALNIASGQGSSTAFWPENRVDDYVARIDRHVKSKNPQKGVVLRGHAWTTTRNREAMNPARTLEAPNALRKLEASIYHLHVWFAGCESWKATWFVTGPSFREQDAFSCLFVAGLERLSRNDHPQLAFRDINLAFDRVKQLVSRDHPLVYMHLISSICAFSQYPKSEVCSTVCRKLSDFVGKVTGVVHGPHHPLNHFWGESLHISSMNGPESFSLGAAAQWARRCMPHELRIRTGSIDIAKWVPSDARGLDEASLRQRVATMASRPNMLSEAQEARLALCELLAAKLKMTETIHFFAEARVFQDADPLRRASKMFWMAELEWRSGNAKGSINALNLALEFDDITVPGEMNIEFTAELKREVESVLRDRQNMMASEDEIEGVTRGCVDLSCP</sequence>